<gene>
    <name evidence="3" type="ORF">H4F90_00300</name>
</gene>
<evidence type="ECO:0000313" key="3">
    <source>
        <dbReference type="EMBL" id="MBB1160421.1"/>
    </source>
</evidence>
<sequence length="397" mass="43212">MRVLIVSAQELFRQTVQAACLRFGESMISLRTTDSLGQGLELAEQFQAELVALDLTRNVEAGMLALAQLAAHPSRLVVASIDKASTDVMARAVRAGAREFLAQPVQDDEVHAVLRKGLRLVTPAGVEAPPARRGRILVVFSSKGGVGKTTLACNITVRLAQRLGEGRVAMIDANTQAPNVAPMLDLRPERWLRDAVEQYRRLDGDMLRQMMTPHDSGALVLAHSSDNPLGLDFEEDQLGKILLVAKSHFDHVVVDTFPVLSSLNLAVMDLADDILLVTEPVVPALRSARYNLQVLRQAGYGPERIRLVVNRFSRFSGNVPIDLVADTLEWPVEAVLNYDVNATIAANNGRPVVDMFPESLIARDIGQLVDTLVGASPAGPGPRAGLGDRIRRFLRGY</sequence>
<keyword evidence="1" id="KW-0597">Phosphoprotein</keyword>
<name>A0A839HN51_9BURK</name>
<dbReference type="GO" id="GO:0016887">
    <property type="term" value="F:ATP hydrolysis activity"/>
    <property type="evidence" value="ECO:0007669"/>
    <property type="project" value="TreeGrafter"/>
</dbReference>
<proteinExistence type="predicted"/>
<dbReference type="GO" id="GO:0051782">
    <property type="term" value="P:negative regulation of cell division"/>
    <property type="evidence" value="ECO:0007669"/>
    <property type="project" value="TreeGrafter"/>
</dbReference>
<keyword evidence="4" id="KW-1185">Reference proteome</keyword>
<comment type="caution">
    <text evidence="3">The sequence shown here is derived from an EMBL/GenBank/DDBJ whole genome shotgun (WGS) entry which is preliminary data.</text>
</comment>
<dbReference type="GO" id="GO:0005829">
    <property type="term" value="C:cytosol"/>
    <property type="evidence" value="ECO:0007669"/>
    <property type="project" value="TreeGrafter"/>
</dbReference>
<dbReference type="PROSITE" id="PS50110">
    <property type="entry name" value="RESPONSE_REGULATORY"/>
    <property type="match status" value="1"/>
</dbReference>
<reference evidence="3 4" key="1">
    <citation type="submission" date="2020-08" db="EMBL/GenBank/DDBJ databases">
        <title>Aquariorum lacteus gen. nov., sp. nov., a new member of the family Comamonadaceae, isolated from freshwater aquarium.</title>
        <authorList>
            <person name="Chun S.-J."/>
        </authorList>
    </citation>
    <scope>NUCLEOTIDE SEQUENCE [LARGE SCALE GENOMIC DNA]</scope>
    <source>
        <strain evidence="3 4">SJAQ100</strain>
    </source>
</reference>
<dbReference type="EMBL" id="JACIVI010000001">
    <property type="protein sequence ID" value="MBB1160421.1"/>
    <property type="molecule type" value="Genomic_DNA"/>
</dbReference>
<evidence type="ECO:0000313" key="4">
    <source>
        <dbReference type="Proteomes" id="UP000586093"/>
    </source>
</evidence>
<dbReference type="GO" id="GO:0009898">
    <property type="term" value="C:cytoplasmic side of plasma membrane"/>
    <property type="evidence" value="ECO:0007669"/>
    <property type="project" value="TreeGrafter"/>
</dbReference>
<dbReference type="Pfam" id="PF00072">
    <property type="entry name" value="Response_reg"/>
    <property type="match status" value="1"/>
</dbReference>
<dbReference type="SUPFAM" id="SSF52172">
    <property type="entry name" value="CheY-like"/>
    <property type="match status" value="1"/>
</dbReference>
<dbReference type="InterPro" id="IPR011006">
    <property type="entry name" value="CheY-like_superfamily"/>
</dbReference>
<feature type="modified residue" description="4-aspartylphosphate" evidence="1">
    <location>
        <position position="54"/>
    </location>
</feature>
<dbReference type="InterPro" id="IPR001789">
    <property type="entry name" value="Sig_transdc_resp-reg_receiver"/>
</dbReference>
<dbReference type="AlphaFoldDB" id="A0A839HN51"/>
<accession>A0A839HN51</accession>
<dbReference type="PANTHER" id="PTHR43384">
    <property type="entry name" value="SEPTUM SITE-DETERMINING PROTEIN MIND HOMOLOG, CHLOROPLASTIC-RELATED"/>
    <property type="match status" value="1"/>
</dbReference>
<dbReference type="InterPro" id="IPR027417">
    <property type="entry name" value="P-loop_NTPase"/>
</dbReference>
<dbReference type="Gene3D" id="3.40.50.300">
    <property type="entry name" value="P-loop containing nucleotide triphosphate hydrolases"/>
    <property type="match status" value="1"/>
</dbReference>
<feature type="domain" description="Response regulatory" evidence="2">
    <location>
        <begin position="2"/>
        <end position="118"/>
    </location>
</feature>
<protein>
    <submittedName>
        <fullName evidence="3">AAA family ATPase</fullName>
    </submittedName>
</protein>
<dbReference type="Pfam" id="PF13614">
    <property type="entry name" value="AAA_31"/>
    <property type="match status" value="1"/>
</dbReference>
<dbReference type="GO" id="GO:0000160">
    <property type="term" value="P:phosphorelay signal transduction system"/>
    <property type="evidence" value="ECO:0007669"/>
    <property type="project" value="InterPro"/>
</dbReference>
<evidence type="ECO:0000259" key="2">
    <source>
        <dbReference type="PROSITE" id="PS50110"/>
    </source>
</evidence>
<dbReference type="GO" id="GO:0005524">
    <property type="term" value="F:ATP binding"/>
    <property type="evidence" value="ECO:0007669"/>
    <property type="project" value="TreeGrafter"/>
</dbReference>
<organism evidence="3 4">
    <name type="scientific">Aquariibacter albus</name>
    <dbReference type="NCBI Taxonomy" id="2759899"/>
    <lineage>
        <taxon>Bacteria</taxon>
        <taxon>Pseudomonadati</taxon>
        <taxon>Pseudomonadota</taxon>
        <taxon>Betaproteobacteria</taxon>
        <taxon>Burkholderiales</taxon>
        <taxon>Sphaerotilaceae</taxon>
        <taxon>Aquariibacter</taxon>
    </lineage>
</organism>
<dbReference type="PANTHER" id="PTHR43384:SF13">
    <property type="entry name" value="SLR0110 PROTEIN"/>
    <property type="match status" value="1"/>
</dbReference>
<evidence type="ECO:0000256" key="1">
    <source>
        <dbReference type="PROSITE-ProRule" id="PRU00169"/>
    </source>
</evidence>
<dbReference type="InterPro" id="IPR025669">
    <property type="entry name" value="AAA_dom"/>
</dbReference>
<dbReference type="InterPro" id="IPR050625">
    <property type="entry name" value="ParA/MinD_ATPase"/>
</dbReference>
<dbReference type="RefSeq" id="WP_182660369.1">
    <property type="nucleotide sequence ID" value="NZ_JACIVI010000001.1"/>
</dbReference>
<dbReference type="Gene3D" id="3.40.50.2300">
    <property type="match status" value="1"/>
</dbReference>
<dbReference type="SUPFAM" id="SSF52540">
    <property type="entry name" value="P-loop containing nucleoside triphosphate hydrolases"/>
    <property type="match status" value="1"/>
</dbReference>
<dbReference type="Proteomes" id="UP000586093">
    <property type="component" value="Unassembled WGS sequence"/>
</dbReference>